<dbReference type="RefSeq" id="WP_104738962.1">
    <property type="nucleotide sequence ID" value="NZ_BMHR01000008.1"/>
</dbReference>
<protein>
    <submittedName>
        <fullName evidence="2">Uncharacterized protein</fullName>
    </submittedName>
</protein>
<evidence type="ECO:0000313" key="2">
    <source>
        <dbReference type="EMBL" id="POB02416.1"/>
    </source>
</evidence>
<accession>A0A2P4ET18</accession>
<organism evidence="2 3">
    <name type="scientific">Halopseudomonas oceani</name>
    <dbReference type="NCBI Taxonomy" id="1708783"/>
    <lineage>
        <taxon>Bacteria</taxon>
        <taxon>Pseudomonadati</taxon>
        <taxon>Pseudomonadota</taxon>
        <taxon>Gammaproteobacteria</taxon>
        <taxon>Pseudomonadales</taxon>
        <taxon>Pseudomonadaceae</taxon>
        <taxon>Halopseudomonas</taxon>
    </lineage>
</organism>
<feature type="region of interest" description="Disordered" evidence="1">
    <location>
        <begin position="59"/>
        <end position="82"/>
    </location>
</feature>
<dbReference type="OrthoDB" id="6369625at2"/>
<sequence>MKPAIPPRQETIEDKDRRFYVVAPGSVYLALQQEALQRGSDLWTLGGSVLAAWLNAGCPDFPSESPSPSPSPVAGPTRSAEE</sequence>
<evidence type="ECO:0000256" key="1">
    <source>
        <dbReference type="SAM" id="MobiDB-lite"/>
    </source>
</evidence>
<evidence type="ECO:0000313" key="3">
    <source>
        <dbReference type="Proteomes" id="UP000243451"/>
    </source>
</evidence>
<name>A0A2P4ET18_9GAMM</name>
<gene>
    <name evidence="2" type="ORF">C1949_13295</name>
</gene>
<reference evidence="2 3" key="1">
    <citation type="submission" date="2018-01" db="EMBL/GenBank/DDBJ databases">
        <title>Draft genome of the type strain Pseudomonas oceani DSM 100277 isolated from the deep water in Okinawa trough, northwestern Pacific Ocean.</title>
        <authorList>
            <person name="Gomila M."/>
            <person name="Mulet M."/>
            <person name="Garcia-Valdes E."/>
            <person name="Lalucat J."/>
        </authorList>
    </citation>
    <scope>NUCLEOTIDE SEQUENCE [LARGE SCALE GENOMIC DNA]</scope>
    <source>
        <strain evidence="2 3">DSM 100277</strain>
    </source>
</reference>
<keyword evidence="3" id="KW-1185">Reference proteome</keyword>
<dbReference type="EMBL" id="PPSK01000013">
    <property type="protein sequence ID" value="POB02416.1"/>
    <property type="molecule type" value="Genomic_DNA"/>
</dbReference>
<proteinExistence type="predicted"/>
<dbReference type="Proteomes" id="UP000243451">
    <property type="component" value="Unassembled WGS sequence"/>
</dbReference>
<comment type="caution">
    <text evidence="2">The sequence shown here is derived from an EMBL/GenBank/DDBJ whole genome shotgun (WGS) entry which is preliminary data.</text>
</comment>
<dbReference type="AlphaFoldDB" id="A0A2P4ET18"/>